<dbReference type="STRING" id="1921510.BSL82_09940"/>
<evidence type="ECO:0000256" key="6">
    <source>
        <dbReference type="ARBA" id="ARBA00023316"/>
    </source>
</evidence>
<dbReference type="PROSITE" id="PS00923">
    <property type="entry name" value="ASP_GLU_RACEMASE_1"/>
    <property type="match status" value="1"/>
</dbReference>
<evidence type="ECO:0000256" key="4">
    <source>
        <dbReference type="ARBA" id="ARBA00022984"/>
    </source>
</evidence>
<dbReference type="Proteomes" id="UP000182063">
    <property type="component" value="Chromosome"/>
</dbReference>
<feature type="binding site" evidence="7">
    <location>
        <begin position="190"/>
        <end position="191"/>
    </location>
    <ligand>
        <name>substrate</name>
    </ligand>
</feature>
<dbReference type="UniPathway" id="UPA00219"/>
<protein>
    <recommendedName>
        <fullName evidence="2 7">Glutamate racemase</fullName>
        <ecNumber evidence="2 7">5.1.1.3</ecNumber>
    </recommendedName>
</protein>
<dbReference type="Pfam" id="PF01177">
    <property type="entry name" value="Asp_Glu_race"/>
    <property type="match status" value="1"/>
</dbReference>
<dbReference type="InterPro" id="IPR033134">
    <property type="entry name" value="Asp/Glu_racemase_AS_2"/>
</dbReference>
<dbReference type="InterPro" id="IPR004391">
    <property type="entry name" value="Glu_race"/>
</dbReference>
<comment type="catalytic activity">
    <reaction evidence="1 7">
        <text>L-glutamate = D-glutamate</text>
        <dbReference type="Rhea" id="RHEA:12813"/>
        <dbReference type="ChEBI" id="CHEBI:29985"/>
        <dbReference type="ChEBI" id="CHEBI:29986"/>
        <dbReference type="EC" id="5.1.1.3"/>
    </reaction>
</comment>
<reference evidence="9" key="1">
    <citation type="submission" date="2016-11" db="EMBL/GenBank/DDBJ databases">
        <title>Complete Genome Sequence of alachlor-degrading Sphingomonas sp. strain JJ-A5.</title>
        <authorList>
            <person name="Lee H."/>
            <person name="Ka J.-O."/>
        </authorList>
    </citation>
    <scope>NUCLEOTIDE SEQUENCE [LARGE SCALE GENOMIC DNA]</scope>
    <source>
        <strain evidence="9">JJ-A5</strain>
    </source>
</reference>
<dbReference type="PANTHER" id="PTHR21198">
    <property type="entry name" value="GLUTAMATE RACEMASE"/>
    <property type="match status" value="1"/>
</dbReference>
<dbReference type="InterPro" id="IPR015942">
    <property type="entry name" value="Asp/Glu/hydantoin_racemase"/>
</dbReference>
<comment type="pathway">
    <text evidence="7">Cell wall biogenesis; peptidoglycan biosynthesis.</text>
</comment>
<keyword evidence="9" id="KW-1185">Reference proteome</keyword>
<dbReference type="EC" id="5.1.1.3" evidence="2 7"/>
<evidence type="ECO:0000313" key="8">
    <source>
        <dbReference type="EMBL" id="API59596.1"/>
    </source>
</evidence>
<dbReference type="GO" id="GO:0071555">
    <property type="term" value="P:cell wall organization"/>
    <property type="evidence" value="ECO:0007669"/>
    <property type="project" value="UniProtKB-KW"/>
</dbReference>
<evidence type="ECO:0000256" key="2">
    <source>
        <dbReference type="ARBA" id="ARBA00013090"/>
    </source>
</evidence>
<dbReference type="HAMAP" id="MF_00258">
    <property type="entry name" value="Glu_racemase"/>
    <property type="match status" value="1"/>
</dbReference>
<sequence>MDAAQPILFFDSGVGGLSVLAPTRRLLPAAPLVYVADNGGFPYGTKTEAEIAARVPALLGRLVERYRPRLVVIACNTASTIALAAVRSALDLPIVGTVPAIKPAAAMSKTRVIGVLGTDATVRQPYVDRLSAEFASDCLVLRHGSARLVELAEAKLRGVAADPAEYRAALEGLISQPGGDRMDTVVLACTHFPLVEDELRAASPQGLHFMHGGDGIARRVQFLTEGQPWPAVAQPGIIVFTRRIDIPPALKQGLGGYGLDQIDYL</sequence>
<dbReference type="SUPFAM" id="SSF53681">
    <property type="entry name" value="Aspartate/glutamate racemase"/>
    <property type="match status" value="2"/>
</dbReference>
<dbReference type="GO" id="GO:0009252">
    <property type="term" value="P:peptidoglycan biosynthetic process"/>
    <property type="evidence" value="ECO:0007669"/>
    <property type="project" value="UniProtKB-UniRule"/>
</dbReference>
<dbReference type="Gene3D" id="3.40.50.1860">
    <property type="match status" value="2"/>
</dbReference>
<dbReference type="InterPro" id="IPR001920">
    <property type="entry name" value="Asp/Glu_race"/>
</dbReference>
<feature type="binding site" evidence="7">
    <location>
        <begin position="11"/>
        <end position="12"/>
    </location>
    <ligand>
        <name>substrate</name>
    </ligand>
</feature>
<evidence type="ECO:0000256" key="1">
    <source>
        <dbReference type="ARBA" id="ARBA00001602"/>
    </source>
</evidence>
<evidence type="ECO:0000256" key="7">
    <source>
        <dbReference type="HAMAP-Rule" id="MF_00258"/>
    </source>
</evidence>
<gene>
    <name evidence="7" type="primary">murI</name>
    <name evidence="8" type="ORF">BSL82_09940</name>
</gene>
<evidence type="ECO:0000313" key="9">
    <source>
        <dbReference type="Proteomes" id="UP000182063"/>
    </source>
</evidence>
<dbReference type="RefSeq" id="WP_072597261.1">
    <property type="nucleotide sequence ID" value="NZ_CP018221.1"/>
</dbReference>
<keyword evidence="5 7" id="KW-0413">Isomerase</keyword>
<keyword evidence="3 7" id="KW-0133">Cell shape</keyword>
<comment type="similarity">
    <text evidence="7">Belongs to the aspartate/glutamate racemases family.</text>
</comment>
<organism evidence="8 9">
    <name type="scientific">Tardibacter chloracetimidivorans</name>
    <dbReference type="NCBI Taxonomy" id="1921510"/>
    <lineage>
        <taxon>Bacteria</taxon>
        <taxon>Pseudomonadati</taxon>
        <taxon>Pseudomonadota</taxon>
        <taxon>Alphaproteobacteria</taxon>
        <taxon>Sphingomonadales</taxon>
        <taxon>Sphingomonadaceae</taxon>
        <taxon>Tardibacter</taxon>
    </lineage>
</organism>
<evidence type="ECO:0000256" key="3">
    <source>
        <dbReference type="ARBA" id="ARBA00022960"/>
    </source>
</evidence>
<dbReference type="OrthoDB" id="9801055at2"/>
<dbReference type="EMBL" id="CP018221">
    <property type="protein sequence ID" value="API59596.1"/>
    <property type="molecule type" value="Genomic_DNA"/>
</dbReference>
<dbReference type="PROSITE" id="PS00924">
    <property type="entry name" value="ASP_GLU_RACEMASE_2"/>
    <property type="match status" value="1"/>
</dbReference>
<dbReference type="GO" id="GO:0008360">
    <property type="term" value="P:regulation of cell shape"/>
    <property type="evidence" value="ECO:0007669"/>
    <property type="project" value="UniProtKB-KW"/>
</dbReference>
<dbReference type="InterPro" id="IPR018187">
    <property type="entry name" value="Asp/Glu_racemase_AS_1"/>
</dbReference>
<dbReference type="NCBIfam" id="TIGR00067">
    <property type="entry name" value="glut_race"/>
    <property type="match status" value="1"/>
</dbReference>
<feature type="active site" description="Proton donor/acceptor" evidence="7">
    <location>
        <position position="75"/>
    </location>
</feature>
<dbReference type="PANTHER" id="PTHR21198:SF2">
    <property type="entry name" value="GLUTAMATE RACEMASE"/>
    <property type="match status" value="1"/>
</dbReference>
<comment type="function">
    <text evidence="7">Provides the (R)-glutamate required for cell wall biosynthesis.</text>
</comment>
<evidence type="ECO:0000256" key="5">
    <source>
        <dbReference type="ARBA" id="ARBA00023235"/>
    </source>
</evidence>
<keyword evidence="6 7" id="KW-0961">Cell wall biogenesis/degradation</keyword>
<feature type="active site" description="Proton donor/acceptor" evidence="7">
    <location>
        <position position="189"/>
    </location>
</feature>
<proteinExistence type="inferred from homology"/>
<dbReference type="AlphaFoldDB" id="A0A1L3ZVB4"/>
<accession>A0A1L3ZVB4</accession>
<keyword evidence="4 7" id="KW-0573">Peptidoglycan synthesis</keyword>
<feature type="binding site" evidence="7">
    <location>
        <begin position="76"/>
        <end position="77"/>
    </location>
    <ligand>
        <name>substrate</name>
    </ligand>
</feature>
<dbReference type="KEGG" id="sphj:BSL82_09940"/>
<dbReference type="GO" id="GO:0008881">
    <property type="term" value="F:glutamate racemase activity"/>
    <property type="evidence" value="ECO:0007669"/>
    <property type="project" value="UniProtKB-UniRule"/>
</dbReference>
<feature type="binding site" evidence="7">
    <location>
        <begin position="43"/>
        <end position="44"/>
    </location>
    <ligand>
        <name>substrate</name>
    </ligand>
</feature>
<name>A0A1L3ZVB4_9SPHN</name>